<organism evidence="1 2">
    <name type="scientific">Streptomyces xanthii</name>
    <dbReference type="NCBI Taxonomy" id="2768069"/>
    <lineage>
        <taxon>Bacteria</taxon>
        <taxon>Bacillati</taxon>
        <taxon>Actinomycetota</taxon>
        <taxon>Actinomycetes</taxon>
        <taxon>Kitasatosporales</taxon>
        <taxon>Streptomycetaceae</taxon>
        <taxon>Streptomyces</taxon>
    </lineage>
</organism>
<protein>
    <submittedName>
        <fullName evidence="1">Uncharacterized protein</fullName>
    </submittedName>
</protein>
<dbReference type="AlphaFoldDB" id="A0A7H1B7S7"/>
<evidence type="ECO:0000313" key="2">
    <source>
        <dbReference type="Proteomes" id="UP000516428"/>
    </source>
</evidence>
<name>A0A7H1B7S7_9ACTN</name>
<reference evidence="1 2" key="1">
    <citation type="submission" date="2020-09" db="EMBL/GenBank/DDBJ databases">
        <title>A novel species.</title>
        <authorList>
            <person name="Gao J."/>
        </authorList>
    </citation>
    <scope>NUCLEOTIDE SEQUENCE [LARGE SCALE GENOMIC DNA]</scope>
    <source>
        <strain evidence="1 2">CRXT-Y-14</strain>
    </source>
</reference>
<dbReference type="Proteomes" id="UP000516428">
    <property type="component" value="Chromosome"/>
</dbReference>
<dbReference type="EMBL" id="CP061281">
    <property type="protein sequence ID" value="QNS04782.1"/>
    <property type="molecule type" value="Genomic_DNA"/>
</dbReference>
<evidence type="ECO:0000313" key="1">
    <source>
        <dbReference type="EMBL" id="QNS04782.1"/>
    </source>
</evidence>
<dbReference type="KEGG" id="sxn:IAG42_14930"/>
<sequence length="87" mass="9272">MSEGLRRVPWSGEDGRAVFVVADPDAPGSVSRRADTVESVQLEMAGVLLAHARQLVDEAGPAGLRHLATELTRALADTLRIASRVKP</sequence>
<gene>
    <name evidence="1" type="ORF">IAG42_14930</name>
</gene>
<accession>A0A7H1B7S7</accession>
<keyword evidence="2" id="KW-1185">Reference proteome</keyword>
<proteinExistence type="predicted"/>